<evidence type="ECO:0000256" key="3">
    <source>
        <dbReference type="SAM" id="SignalP"/>
    </source>
</evidence>
<proteinExistence type="predicted"/>
<evidence type="ECO:0000256" key="2">
    <source>
        <dbReference type="SAM" id="MobiDB-lite"/>
    </source>
</evidence>
<dbReference type="RefSeq" id="WP_191692671.1">
    <property type="nucleotide sequence ID" value="NZ_JACSQN010000001.1"/>
</dbReference>
<feature type="region of interest" description="Disordered" evidence="2">
    <location>
        <begin position="380"/>
        <end position="473"/>
    </location>
</feature>
<dbReference type="Proteomes" id="UP000626786">
    <property type="component" value="Unassembled WGS sequence"/>
</dbReference>
<keyword evidence="1 3" id="KW-0732">Signal</keyword>
<name>A0ABR8U5Q0_9BACL</name>
<comment type="caution">
    <text evidence="5">The sequence shown here is derived from an EMBL/GenBank/DDBJ whole genome shotgun (WGS) entry which is preliminary data.</text>
</comment>
<dbReference type="InterPro" id="IPR007391">
    <property type="entry name" value="Vancomycin_resist_VanW"/>
</dbReference>
<evidence type="ECO:0000313" key="6">
    <source>
        <dbReference type="Proteomes" id="UP000626786"/>
    </source>
</evidence>
<dbReference type="EMBL" id="JACSQN010000001">
    <property type="protein sequence ID" value="MBD7983023.1"/>
    <property type="molecule type" value="Genomic_DNA"/>
</dbReference>
<feature type="chain" id="PRO_5047013429" evidence="3">
    <location>
        <begin position="31"/>
        <end position="473"/>
    </location>
</feature>
<feature type="domain" description="G5" evidence="4">
    <location>
        <begin position="312"/>
        <end position="368"/>
    </location>
</feature>
<feature type="compositionally biased region" description="Low complexity" evidence="2">
    <location>
        <begin position="418"/>
        <end position="454"/>
    </location>
</feature>
<gene>
    <name evidence="5" type="ORF">H9649_00405</name>
</gene>
<feature type="compositionally biased region" description="Low complexity" evidence="2">
    <location>
        <begin position="390"/>
        <end position="404"/>
    </location>
</feature>
<organism evidence="5 6">
    <name type="scientific">Sporosarcina quadrami</name>
    <dbReference type="NCBI Taxonomy" id="2762234"/>
    <lineage>
        <taxon>Bacteria</taxon>
        <taxon>Bacillati</taxon>
        <taxon>Bacillota</taxon>
        <taxon>Bacilli</taxon>
        <taxon>Bacillales</taxon>
        <taxon>Caryophanaceae</taxon>
        <taxon>Sporosarcina</taxon>
    </lineage>
</organism>
<dbReference type="Pfam" id="PF07501">
    <property type="entry name" value="G5"/>
    <property type="match status" value="1"/>
</dbReference>
<keyword evidence="6" id="KW-1185">Reference proteome</keyword>
<reference evidence="5 6" key="1">
    <citation type="submission" date="2020-08" db="EMBL/GenBank/DDBJ databases">
        <title>A Genomic Blueprint of the Chicken Gut Microbiome.</title>
        <authorList>
            <person name="Gilroy R."/>
            <person name="Ravi A."/>
            <person name="Getino M."/>
            <person name="Pursley I."/>
            <person name="Horton D.L."/>
            <person name="Alikhan N.-F."/>
            <person name="Baker D."/>
            <person name="Gharbi K."/>
            <person name="Hall N."/>
            <person name="Watson M."/>
            <person name="Adriaenssens E.M."/>
            <person name="Foster-Nyarko E."/>
            <person name="Jarju S."/>
            <person name="Secka A."/>
            <person name="Antonio M."/>
            <person name="Oren A."/>
            <person name="Chaudhuri R."/>
            <person name="La Ragione R.M."/>
            <person name="Hildebrand F."/>
            <person name="Pallen M.J."/>
        </authorList>
    </citation>
    <scope>NUCLEOTIDE SEQUENCE [LARGE SCALE GENOMIC DNA]</scope>
    <source>
        <strain evidence="5 6">Sa2YVA2</strain>
    </source>
</reference>
<protein>
    <submittedName>
        <fullName evidence="5">VanW family protein</fullName>
    </submittedName>
</protein>
<sequence length="473" mass="51407">MNNNLKIVITATFSSILLLASLLISSGVSAADFFTIGSKKFNDHTYVGPFNISNTKSKNAKSKLASDFTELQSNIEVNYHYQDHHFEVPTEVFSFDIDATIASAQSGEDNPIIVHVSREGLTTVLRQELPFLTLSDESIDAIAAGTEEELETGIMPRNIHVTDYLNSNAIPVEKIASSIYSMDGISTAFLNGLKALDGKSVGAFESVSLAELLNSTEIGVLSDEESTILASLVYSAILQTNFTIDERNISAVLSSTIQPGFEATLDIPANLDFRFTNPNKSSFTLRTDSSGGEIQFWIEGIPLYYEYEPDINEVETFQPRTVVQYSAFVSKGQVTVKKEGKEGISAVVNRTIKHDGQLIDSIRIAKDFYAPLSKVELHPLEKEEKSGSADNSSETNSSEQTNDNQNTGTLTDHNNQDQTTGENQNNSENQGNTDTDNNTGSGNNNGPSSSTNNSADKSGKLEYDKSGLPITGK</sequence>
<evidence type="ECO:0000313" key="5">
    <source>
        <dbReference type="EMBL" id="MBD7983023.1"/>
    </source>
</evidence>
<feature type="compositionally biased region" description="Polar residues" evidence="2">
    <location>
        <begin position="405"/>
        <end position="417"/>
    </location>
</feature>
<dbReference type="Pfam" id="PF04294">
    <property type="entry name" value="VanW"/>
    <property type="match status" value="1"/>
</dbReference>
<accession>A0ABR8U5Q0</accession>
<evidence type="ECO:0000259" key="4">
    <source>
        <dbReference type="Pfam" id="PF07501"/>
    </source>
</evidence>
<dbReference type="InterPro" id="IPR011098">
    <property type="entry name" value="G5_dom"/>
</dbReference>
<feature type="signal peptide" evidence="3">
    <location>
        <begin position="1"/>
        <end position="30"/>
    </location>
</feature>
<evidence type="ECO:0000256" key="1">
    <source>
        <dbReference type="ARBA" id="ARBA00022729"/>
    </source>
</evidence>